<dbReference type="Proteomes" id="UP001234989">
    <property type="component" value="Chromosome 2"/>
</dbReference>
<evidence type="ECO:0000313" key="2">
    <source>
        <dbReference type="EMBL" id="WMV17579.1"/>
    </source>
</evidence>
<evidence type="ECO:0000313" key="3">
    <source>
        <dbReference type="Proteomes" id="UP001234989"/>
    </source>
</evidence>
<dbReference type="EMBL" id="CP133613">
    <property type="protein sequence ID" value="WMV17579.1"/>
    <property type="molecule type" value="Genomic_DNA"/>
</dbReference>
<accession>A0AAF0Q5Y1</accession>
<sequence>MLKKGIWKSLSKSGEVSELGAMSMETNNIYKEDFISAKVKMASSQKDHVELSGNRSPPPRNDLGIEIERLRGNQDLAHTDLLSPSPNKFISSPPRSMPSPSRRDDFTPVTAPTERGVLPTPDLATSIGHVGSDMETPSTWYEEGLGFEITVLSDIPEFDNFAGVLENCGLVSVNQNEPHQCREDNSVSLYEDAPWLLS</sequence>
<evidence type="ECO:0000256" key="1">
    <source>
        <dbReference type="SAM" id="MobiDB-lite"/>
    </source>
</evidence>
<organism evidence="2 3">
    <name type="scientific">Solanum verrucosum</name>
    <dbReference type="NCBI Taxonomy" id="315347"/>
    <lineage>
        <taxon>Eukaryota</taxon>
        <taxon>Viridiplantae</taxon>
        <taxon>Streptophyta</taxon>
        <taxon>Embryophyta</taxon>
        <taxon>Tracheophyta</taxon>
        <taxon>Spermatophyta</taxon>
        <taxon>Magnoliopsida</taxon>
        <taxon>eudicotyledons</taxon>
        <taxon>Gunneridae</taxon>
        <taxon>Pentapetalae</taxon>
        <taxon>asterids</taxon>
        <taxon>lamiids</taxon>
        <taxon>Solanales</taxon>
        <taxon>Solanaceae</taxon>
        <taxon>Solanoideae</taxon>
        <taxon>Solaneae</taxon>
        <taxon>Solanum</taxon>
    </lineage>
</organism>
<dbReference type="AlphaFoldDB" id="A0AAF0Q5Y1"/>
<feature type="region of interest" description="Disordered" evidence="1">
    <location>
        <begin position="78"/>
        <end position="122"/>
    </location>
</feature>
<name>A0AAF0Q5Y1_SOLVR</name>
<gene>
    <name evidence="2" type="ORF">MTR67_010964</name>
</gene>
<proteinExistence type="predicted"/>
<keyword evidence="3" id="KW-1185">Reference proteome</keyword>
<protein>
    <submittedName>
        <fullName evidence="2">Uncharacterized protein</fullName>
    </submittedName>
</protein>
<reference evidence="2" key="1">
    <citation type="submission" date="2023-08" db="EMBL/GenBank/DDBJ databases">
        <title>A de novo genome assembly of Solanum verrucosum Schlechtendal, a Mexican diploid species geographically isolated from the other diploid A-genome species in potato relatives.</title>
        <authorList>
            <person name="Hosaka K."/>
        </authorList>
    </citation>
    <scope>NUCLEOTIDE SEQUENCE</scope>
    <source>
        <tissue evidence="2">Young leaves</tissue>
    </source>
</reference>
<feature type="compositionally biased region" description="Low complexity" evidence="1">
    <location>
        <begin position="91"/>
        <end position="100"/>
    </location>
</feature>